<protein>
    <submittedName>
        <fullName evidence="2">Uncharacterized protein</fullName>
    </submittedName>
</protein>
<dbReference type="Proteomes" id="UP001596086">
    <property type="component" value="Unassembled WGS sequence"/>
</dbReference>
<dbReference type="EMBL" id="JBHSMZ010000001">
    <property type="protein sequence ID" value="MFC5546942.1"/>
    <property type="molecule type" value="Genomic_DNA"/>
</dbReference>
<feature type="region of interest" description="Disordered" evidence="1">
    <location>
        <begin position="102"/>
        <end position="123"/>
    </location>
</feature>
<evidence type="ECO:0000313" key="2">
    <source>
        <dbReference type="EMBL" id="MFC5546942.1"/>
    </source>
</evidence>
<sequence length="123" mass="13431">MRLQYSPAQLRMLIQRAENQFERTITQSLAADPGGRHVARAAHAAVHETVVSLIKLFRDQIPGAAAVATQLARIYAKGADANAGVPTLDCLRRVAELTREAREHYLPATAPADPAAEPEPERR</sequence>
<organism evidence="2 3">
    <name type="scientific">Massilia aerilata</name>
    <dbReference type="NCBI Taxonomy" id="453817"/>
    <lineage>
        <taxon>Bacteria</taxon>
        <taxon>Pseudomonadati</taxon>
        <taxon>Pseudomonadota</taxon>
        <taxon>Betaproteobacteria</taxon>
        <taxon>Burkholderiales</taxon>
        <taxon>Oxalobacteraceae</taxon>
        <taxon>Telluria group</taxon>
        <taxon>Massilia</taxon>
    </lineage>
</organism>
<proteinExistence type="predicted"/>
<accession>A0ABW0RQ20</accession>
<evidence type="ECO:0000256" key="1">
    <source>
        <dbReference type="SAM" id="MobiDB-lite"/>
    </source>
</evidence>
<comment type="caution">
    <text evidence="2">The sequence shown here is derived from an EMBL/GenBank/DDBJ whole genome shotgun (WGS) entry which is preliminary data.</text>
</comment>
<name>A0ABW0RQ20_9BURK</name>
<evidence type="ECO:0000313" key="3">
    <source>
        <dbReference type="Proteomes" id="UP001596086"/>
    </source>
</evidence>
<dbReference type="RefSeq" id="WP_379765296.1">
    <property type="nucleotide sequence ID" value="NZ_JBHSMZ010000001.1"/>
</dbReference>
<reference evidence="3" key="1">
    <citation type="journal article" date="2019" name="Int. J. Syst. Evol. Microbiol.">
        <title>The Global Catalogue of Microorganisms (GCM) 10K type strain sequencing project: providing services to taxonomists for standard genome sequencing and annotation.</title>
        <authorList>
            <consortium name="The Broad Institute Genomics Platform"/>
            <consortium name="The Broad Institute Genome Sequencing Center for Infectious Disease"/>
            <person name="Wu L."/>
            <person name="Ma J."/>
        </authorList>
    </citation>
    <scope>NUCLEOTIDE SEQUENCE [LARGE SCALE GENOMIC DNA]</scope>
    <source>
        <strain evidence="3">CGMCC 4.5798</strain>
    </source>
</reference>
<keyword evidence="3" id="KW-1185">Reference proteome</keyword>
<gene>
    <name evidence="2" type="ORF">ACFPO9_00255</name>
</gene>